<comment type="similarity">
    <text evidence="1">In the C-terminal section; belongs to the class-I pyridoxal-phosphate-dependent aminotransferase family.</text>
</comment>
<dbReference type="CDD" id="cd00609">
    <property type="entry name" value="AAT_like"/>
    <property type="match status" value="1"/>
</dbReference>
<dbReference type="PANTHER" id="PTHR46577:SF1">
    <property type="entry name" value="HTH-TYPE TRANSCRIPTIONAL REGULATORY PROTEIN GABR"/>
    <property type="match status" value="1"/>
</dbReference>
<dbReference type="RefSeq" id="WP_032926137.1">
    <property type="nucleotide sequence ID" value="NZ_CP033367.1"/>
</dbReference>
<dbReference type="InterPro" id="IPR015421">
    <property type="entry name" value="PyrdxlP-dep_Trfase_major"/>
</dbReference>
<keyword evidence="4" id="KW-0238">DNA-binding</keyword>
<dbReference type="CDD" id="cd07377">
    <property type="entry name" value="WHTH_GntR"/>
    <property type="match status" value="1"/>
</dbReference>
<proteinExistence type="inferred from homology"/>
<dbReference type="AlphaFoldDB" id="A0A6M7WWJ3"/>
<dbReference type="Proteomes" id="UP000503017">
    <property type="component" value="Chromosome"/>
</dbReference>
<evidence type="ECO:0000259" key="6">
    <source>
        <dbReference type="PROSITE" id="PS50949"/>
    </source>
</evidence>
<keyword evidence="3" id="KW-0805">Transcription regulation</keyword>
<evidence type="ECO:0000313" key="8">
    <source>
        <dbReference type="Proteomes" id="UP000503017"/>
    </source>
</evidence>
<dbReference type="GO" id="GO:0030170">
    <property type="term" value="F:pyridoxal phosphate binding"/>
    <property type="evidence" value="ECO:0007669"/>
    <property type="project" value="InterPro"/>
</dbReference>
<dbReference type="Pfam" id="PF00155">
    <property type="entry name" value="Aminotran_1_2"/>
    <property type="match status" value="1"/>
</dbReference>
<dbReference type="Pfam" id="PF00392">
    <property type="entry name" value="GntR"/>
    <property type="match status" value="1"/>
</dbReference>
<accession>A0A6M7WWJ3</accession>
<protein>
    <submittedName>
        <fullName evidence="7">PLP-dependent aminotransferase family protein</fullName>
    </submittedName>
</protein>
<feature type="domain" description="HTH gntR-type" evidence="6">
    <location>
        <begin position="14"/>
        <end position="82"/>
    </location>
</feature>
<evidence type="ECO:0000256" key="5">
    <source>
        <dbReference type="ARBA" id="ARBA00023163"/>
    </source>
</evidence>
<dbReference type="SUPFAM" id="SSF46785">
    <property type="entry name" value="Winged helix' DNA-binding domain"/>
    <property type="match status" value="1"/>
</dbReference>
<dbReference type="InterPro" id="IPR004839">
    <property type="entry name" value="Aminotransferase_I/II_large"/>
</dbReference>
<evidence type="ECO:0000256" key="2">
    <source>
        <dbReference type="ARBA" id="ARBA00022898"/>
    </source>
</evidence>
<dbReference type="Gene3D" id="3.40.640.10">
    <property type="entry name" value="Type I PLP-dependent aspartate aminotransferase-like (Major domain)"/>
    <property type="match status" value="1"/>
</dbReference>
<dbReference type="InterPro" id="IPR051446">
    <property type="entry name" value="HTH_trans_reg/aminotransferase"/>
</dbReference>
<sequence>MTDDWRPDISDPHRPAYLALAEAIARDLTTGRLKPGDRLPSQRTLAAALGLNFTTVSRGYREAHRRGLIEARVGSGSHVARQPDSTSVSLRRRDLSDRTMNQAPELDDPTLLRRMRAIWEETSEDLGALLRYQSPGGSAEDKAAALRWLSRRGIEATSEKIIISPGTHAVMLAILRSIARPGDTICSEDITYPGIIAICDHLGLKLVGLPSDALGLDPQALADRALAGPVRALYLNPTIRNPTTHTIVAKRRAELVEVARRFGIEILEDDAYGLFPTDAPPPLVMLAPELTYHIVGLSKCLAAGLRVAYAVMPSGKSAETIGAQLKTEIVMASPLTTTLATRWIETGVADEILQQLRLESRLRQKIAAEMLPMHTMTADPEGFHIWITPPKPWTRQRIVDWMRGHALGAVASDAFVVGRTPPEALRLCLGGAATRADMQRALAFMIDAFNNPPSFPH</sequence>
<dbReference type="InterPro" id="IPR000524">
    <property type="entry name" value="Tscrpt_reg_HTH_GntR"/>
</dbReference>
<gene>
    <name evidence="7" type="ORF">EB235_25650</name>
</gene>
<evidence type="ECO:0000256" key="4">
    <source>
        <dbReference type="ARBA" id="ARBA00023125"/>
    </source>
</evidence>
<keyword evidence="2" id="KW-0663">Pyridoxal phosphate</keyword>
<keyword evidence="5" id="KW-0804">Transcription</keyword>
<dbReference type="InterPro" id="IPR036390">
    <property type="entry name" value="WH_DNA-bd_sf"/>
</dbReference>
<evidence type="ECO:0000313" key="7">
    <source>
        <dbReference type="EMBL" id="QKD04454.1"/>
    </source>
</evidence>
<dbReference type="InterPro" id="IPR036388">
    <property type="entry name" value="WH-like_DNA-bd_sf"/>
</dbReference>
<dbReference type="PANTHER" id="PTHR46577">
    <property type="entry name" value="HTH-TYPE TRANSCRIPTIONAL REGULATORY PROTEIN GABR"/>
    <property type="match status" value="1"/>
</dbReference>
<dbReference type="Gene3D" id="1.10.10.10">
    <property type="entry name" value="Winged helix-like DNA-binding domain superfamily/Winged helix DNA-binding domain"/>
    <property type="match status" value="1"/>
</dbReference>
<keyword evidence="7" id="KW-0032">Aminotransferase</keyword>
<evidence type="ECO:0000256" key="3">
    <source>
        <dbReference type="ARBA" id="ARBA00023015"/>
    </source>
</evidence>
<dbReference type="GO" id="GO:0003700">
    <property type="term" value="F:DNA-binding transcription factor activity"/>
    <property type="evidence" value="ECO:0007669"/>
    <property type="project" value="InterPro"/>
</dbReference>
<keyword evidence="7" id="KW-0808">Transferase</keyword>
<organism evidence="7 8">
    <name type="scientific">Mesorhizobium loti R88b</name>
    <dbReference type="NCBI Taxonomy" id="935548"/>
    <lineage>
        <taxon>Bacteria</taxon>
        <taxon>Pseudomonadati</taxon>
        <taxon>Pseudomonadota</taxon>
        <taxon>Alphaproteobacteria</taxon>
        <taxon>Hyphomicrobiales</taxon>
        <taxon>Phyllobacteriaceae</taxon>
        <taxon>Mesorhizobium</taxon>
    </lineage>
</organism>
<evidence type="ECO:0000256" key="1">
    <source>
        <dbReference type="ARBA" id="ARBA00005384"/>
    </source>
</evidence>
<dbReference type="GO" id="GO:0003677">
    <property type="term" value="F:DNA binding"/>
    <property type="evidence" value="ECO:0007669"/>
    <property type="project" value="UniProtKB-KW"/>
</dbReference>
<dbReference type="InterPro" id="IPR015424">
    <property type="entry name" value="PyrdxlP-dep_Trfase"/>
</dbReference>
<name>A0A6M7WWJ3_RHILI</name>
<dbReference type="EMBL" id="CP033367">
    <property type="protein sequence ID" value="QKD04454.1"/>
    <property type="molecule type" value="Genomic_DNA"/>
</dbReference>
<dbReference type="PROSITE" id="PS50949">
    <property type="entry name" value="HTH_GNTR"/>
    <property type="match status" value="1"/>
</dbReference>
<dbReference type="GO" id="GO:0008483">
    <property type="term" value="F:transaminase activity"/>
    <property type="evidence" value="ECO:0007669"/>
    <property type="project" value="UniProtKB-KW"/>
</dbReference>
<dbReference type="SUPFAM" id="SSF53383">
    <property type="entry name" value="PLP-dependent transferases"/>
    <property type="match status" value="1"/>
</dbReference>
<dbReference type="SMART" id="SM00345">
    <property type="entry name" value="HTH_GNTR"/>
    <property type="match status" value="1"/>
</dbReference>
<reference evidence="7 8" key="1">
    <citation type="submission" date="2018-10" db="EMBL/GenBank/DDBJ databases">
        <authorList>
            <person name="Perry B.J."/>
            <person name="Sullivan J.T."/>
            <person name="Murphy R.J.T."/>
            <person name="Ramsay J.P."/>
            <person name="Ronson C.W."/>
        </authorList>
    </citation>
    <scope>NUCLEOTIDE SEQUENCE [LARGE SCALE GENOMIC DNA]</scope>
    <source>
        <strain evidence="7 8">R88b</strain>
    </source>
</reference>